<accession>X6LUP6</accession>
<sequence>MFYFAKLDNVSKVKLYKFVKVNKTNDESYFYEYGKALDEKRIPNETSDFEIDVWVPDCLTFN</sequence>
<keyword evidence="2" id="KW-1185">Reference proteome</keyword>
<dbReference type="Proteomes" id="UP000023152">
    <property type="component" value="Unassembled WGS sequence"/>
</dbReference>
<reference evidence="1 2" key="1">
    <citation type="journal article" date="2013" name="Curr. Biol.">
        <title>The Genome of the Foraminiferan Reticulomyxa filosa.</title>
        <authorList>
            <person name="Glockner G."/>
            <person name="Hulsmann N."/>
            <person name="Schleicher M."/>
            <person name="Noegel A.A."/>
            <person name="Eichinger L."/>
            <person name="Gallinger C."/>
            <person name="Pawlowski J."/>
            <person name="Sierra R."/>
            <person name="Euteneuer U."/>
            <person name="Pillet L."/>
            <person name="Moustafa A."/>
            <person name="Platzer M."/>
            <person name="Groth M."/>
            <person name="Szafranski K."/>
            <person name="Schliwa M."/>
        </authorList>
    </citation>
    <scope>NUCLEOTIDE SEQUENCE [LARGE SCALE GENOMIC DNA]</scope>
</reference>
<dbReference type="AlphaFoldDB" id="X6LUP6"/>
<organism evidence="1 2">
    <name type="scientific">Reticulomyxa filosa</name>
    <dbReference type="NCBI Taxonomy" id="46433"/>
    <lineage>
        <taxon>Eukaryota</taxon>
        <taxon>Sar</taxon>
        <taxon>Rhizaria</taxon>
        <taxon>Retaria</taxon>
        <taxon>Foraminifera</taxon>
        <taxon>Monothalamids</taxon>
        <taxon>Reticulomyxidae</taxon>
        <taxon>Reticulomyxa</taxon>
    </lineage>
</organism>
<evidence type="ECO:0000313" key="2">
    <source>
        <dbReference type="Proteomes" id="UP000023152"/>
    </source>
</evidence>
<evidence type="ECO:0000313" key="1">
    <source>
        <dbReference type="EMBL" id="ETO04425.1"/>
    </source>
</evidence>
<protein>
    <submittedName>
        <fullName evidence="1">Uncharacterized protein</fullName>
    </submittedName>
</protein>
<name>X6LUP6_RETFI</name>
<dbReference type="EMBL" id="ASPP01029392">
    <property type="protein sequence ID" value="ETO04425.1"/>
    <property type="molecule type" value="Genomic_DNA"/>
</dbReference>
<gene>
    <name evidence="1" type="ORF">RFI_32975</name>
</gene>
<comment type="caution">
    <text evidence="1">The sequence shown here is derived from an EMBL/GenBank/DDBJ whole genome shotgun (WGS) entry which is preliminary data.</text>
</comment>
<proteinExistence type="predicted"/>